<dbReference type="InterPro" id="IPR009057">
    <property type="entry name" value="Homeodomain-like_sf"/>
</dbReference>
<dbReference type="PROSITE" id="PS01124">
    <property type="entry name" value="HTH_ARAC_FAMILY_2"/>
    <property type="match status" value="1"/>
</dbReference>
<dbReference type="Proteomes" id="UP000637632">
    <property type="component" value="Unassembled WGS sequence"/>
</dbReference>
<gene>
    <name evidence="5" type="ORF">H8K26_10760</name>
</gene>
<evidence type="ECO:0000256" key="3">
    <source>
        <dbReference type="ARBA" id="ARBA00023163"/>
    </source>
</evidence>
<evidence type="ECO:0000259" key="4">
    <source>
        <dbReference type="PROSITE" id="PS01124"/>
    </source>
</evidence>
<organism evidence="5 6">
    <name type="scientific">Undibacterium aquatile</name>
    <dbReference type="NCBI Taxonomy" id="1537398"/>
    <lineage>
        <taxon>Bacteria</taxon>
        <taxon>Pseudomonadati</taxon>
        <taxon>Pseudomonadota</taxon>
        <taxon>Betaproteobacteria</taxon>
        <taxon>Burkholderiales</taxon>
        <taxon>Oxalobacteraceae</taxon>
        <taxon>Undibacterium</taxon>
    </lineage>
</organism>
<evidence type="ECO:0000313" key="5">
    <source>
        <dbReference type="EMBL" id="MBC3811924.1"/>
    </source>
</evidence>
<dbReference type="InterPro" id="IPR032687">
    <property type="entry name" value="AraC-type_N"/>
</dbReference>
<proteinExistence type="predicted"/>
<dbReference type="SUPFAM" id="SSF46689">
    <property type="entry name" value="Homeodomain-like"/>
    <property type="match status" value="1"/>
</dbReference>
<dbReference type="Gene3D" id="1.10.10.60">
    <property type="entry name" value="Homeodomain-like"/>
    <property type="match status" value="1"/>
</dbReference>
<name>A0ABR6XGA4_9BURK</name>
<sequence length="345" mass="39466">MIAYHHISDARIAMRQHPAMLIEFARNREVSEAKILLDTGIDIAATEDAHRMISPQQYLRLLMNVTKALDANDTSFLIGEQMLPGHIDGVSHALLHAGSLREALEILIAYATQLSPLMCPRLKRGKGWVVVYWMDSYGAPAQRSVLTEMHMAALVAMCRWLSGERLPWRFCFNRRAPRYIEQYEVHLGSEMKFNCHFDAMLIEEDMLDRRWPRGNPVAVKLALQASVAEQKQNTPSLLNALYDYLLKHIRCAPTLDQAAQEFFCSPATLKRYLAKHGTHFQAELDQVRSHAALHLFLTQQIDNEAVAQHLGFHDANNFRRSFKRWTGLTPSLIREGMHADLAKWI</sequence>
<dbReference type="Pfam" id="PF12625">
    <property type="entry name" value="Arabinose_bd"/>
    <property type="match status" value="1"/>
</dbReference>
<keyword evidence="6" id="KW-1185">Reference proteome</keyword>
<keyword evidence="1" id="KW-0805">Transcription regulation</keyword>
<dbReference type="PANTHER" id="PTHR47894">
    <property type="entry name" value="HTH-TYPE TRANSCRIPTIONAL REGULATOR GADX"/>
    <property type="match status" value="1"/>
</dbReference>
<dbReference type="Pfam" id="PF12833">
    <property type="entry name" value="HTH_18"/>
    <property type="match status" value="1"/>
</dbReference>
<evidence type="ECO:0000256" key="2">
    <source>
        <dbReference type="ARBA" id="ARBA00023125"/>
    </source>
</evidence>
<keyword evidence="2" id="KW-0238">DNA-binding</keyword>
<dbReference type="EMBL" id="JACOFT010000003">
    <property type="protein sequence ID" value="MBC3811924.1"/>
    <property type="molecule type" value="Genomic_DNA"/>
</dbReference>
<evidence type="ECO:0000313" key="6">
    <source>
        <dbReference type="Proteomes" id="UP000637632"/>
    </source>
</evidence>
<accession>A0ABR6XGA4</accession>
<feature type="domain" description="HTH araC/xylS-type" evidence="4">
    <location>
        <begin position="239"/>
        <end position="336"/>
    </location>
</feature>
<comment type="caution">
    <text evidence="5">The sequence shown here is derived from an EMBL/GenBank/DDBJ whole genome shotgun (WGS) entry which is preliminary data.</text>
</comment>
<dbReference type="PANTHER" id="PTHR47894:SF1">
    <property type="entry name" value="HTH-TYPE TRANSCRIPTIONAL REGULATOR VQSM"/>
    <property type="match status" value="1"/>
</dbReference>
<evidence type="ECO:0000256" key="1">
    <source>
        <dbReference type="ARBA" id="ARBA00023015"/>
    </source>
</evidence>
<dbReference type="InterPro" id="IPR018060">
    <property type="entry name" value="HTH_AraC"/>
</dbReference>
<keyword evidence="3" id="KW-0804">Transcription</keyword>
<dbReference type="RefSeq" id="WP_190479418.1">
    <property type="nucleotide sequence ID" value="NZ_JACOFT010000003.1"/>
</dbReference>
<reference evidence="5 6" key="1">
    <citation type="submission" date="2020-08" db="EMBL/GenBank/DDBJ databases">
        <title>Novel species isolated from subtropical streams in China.</title>
        <authorList>
            <person name="Lu H."/>
        </authorList>
    </citation>
    <scope>NUCLEOTIDE SEQUENCE [LARGE SCALE GENOMIC DNA]</scope>
    <source>
        <strain evidence="5 6">CCTCC AB 2015119</strain>
    </source>
</reference>
<dbReference type="SMART" id="SM00342">
    <property type="entry name" value="HTH_ARAC"/>
    <property type="match status" value="1"/>
</dbReference>
<protein>
    <submittedName>
        <fullName evidence="5">AraC family transcriptional regulator ligand-binding domain-containing protein</fullName>
    </submittedName>
</protein>